<gene>
    <name evidence="2" type="ORF">CC86DRAFT_454645</name>
</gene>
<evidence type="ECO:0000313" key="2">
    <source>
        <dbReference type="EMBL" id="KAF2827902.1"/>
    </source>
</evidence>
<reference evidence="2" key="1">
    <citation type="journal article" date="2020" name="Stud. Mycol.">
        <title>101 Dothideomycetes genomes: a test case for predicting lifestyles and emergence of pathogens.</title>
        <authorList>
            <person name="Haridas S."/>
            <person name="Albert R."/>
            <person name="Binder M."/>
            <person name="Bloem J."/>
            <person name="Labutti K."/>
            <person name="Salamov A."/>
            <person name="Andreopoulos B."/>
            <person name="Baker S."/>
            <person name="Barry K."/>
            <person name="Bills G."/>
            <person name="Bluhm B."/>
            <person name="Cannon C."/>
            <person name="Castanera R."/>
            <person name="Culley D."/>
            <person name="Daum C."/>
            <person name="Ezra D."/>
            <person name="Gonzalez J."/>
            <person name="Henrissat B."/>
            <person name="Kuo A."/>
            <person name="Liang C."/>
            <person name="Lipzen A."/>
            <person name="Lutzoni F."/>
            <person name="Magnuson J."/>
            <person name="Mondo S."/>
            <person name="Nolan M."/>
            <person name="Ohm R."/>
            <person name="Pangilinan J."/>
            <person name="Park H.-J."/>
            <person name="Ramirez L."/>
            <person name="Alfaro M."/>
            <person name="Sun H."/>
            <person name="Tritt A."/>
            <person name="Yoshinaga Y."/>
            <person name="Zwiers L.-H."/>
            <person name="Turgeon B."/>
            <person name="Goodwin S."/>
            <person name="Spatafora J."/>
            <person name="Crous P."/>
            <person name="Grigoriev I."/>
        </authorList>
    </citation>
    <scope>NUCLEOTIDE SEQUENCE</scope>
    <source>
        <strain evidence="2">CBS 113818</strain>
    </source>
</reference>
<keyword evidence="3" id="KW-1185">Reference proteome</keyword>
<feature type="compositionally biased region" description="Polar residues" evidence="1">
    <location>
        <begin position="125"/>
        <end position="139"/>
    </location>
</feature>
<feature type="compositionally biased region" description="Acidic residues" evidence="1">
    <location>
        <begin position="210"/>
        <end position="219"/>
    </location>
</feature>
<dbReference type="EMBL" id="MU006223">
    <property type="protein sequence ID" value="KAF2827902.1"/>
    <property type="molecule type" value="Genomic_DNA"/>
</dbReference>
<dbReference type="Proteomes" id="UP000799424">
    <property type="component" value="Unassembled WGS sequence"/>
</dbReference>
<feature type="compositionally biased region" description="Basic and acidic residues" evidence="1">
    <location>
        <begin position="517"/>
        <end position="526"/>
    </location>
</feature>
<feature type="region of interest" description="Disordered" evidence="1">
    <location>
        <begin position="68"/>
        <end position="95"/>
    </location>
</feature>
<protein>
    <submittedName>
        <fullName evidence="2">Uncharacterized protein</fullName>
    </submittedName>
</protein>
<organism evidence="2 3">
    <name type="scientific">Ophiobolus disseminans</name>
    <dbReference type="NCBI Taxonomy" id="1469910"/>
    <lineage>
        <taxon>Eukaryota</taxon>
        <taxon>Fungi</taxon>
        <taxon>Dikarya</taxon>
        <taxon>Ascomycota</taxon>
        <taxon>Pezizomycotina</taxon>
        <taxon>Dothideomycetes</taxon>
        <taxon>Pleosporomycetidae</taxon>
        <taxon>Pleosporales</taxon>
        <taxon>Pleosporineae</taxon>
        <taxon>Phaeosphaeriaceae</taxon>
        <taxon>Ophiobolus</taxon>
    </lineage>
</organism>
<feature type="region of interest" description="Disordered" evidence="1">
    <location>
        <begin position="195"/>
        <end position="226"/>
    </location>
</feature>
<accession>A0A6A7A3K5</accession>
<name>A0A6A7A3K5_9PLEO</name>
<evidence type="ECO:0000313" key="3">
    <source>
        <dbReference type="Proteomes" id="UP000799424"/>
    </source>
</evidence>
<feature type="compositionally biased region" description="Polar residues" evidence="1">
    <location>
        <begin position="565"/>
        <end position="588"/>
    </location>
</feature>
<feature type="region of interest" description="Disordered" evidence="1">
    <location>
        <begin position="23"/>
        <end position="51"/>
    </location>
</feature>
<feature type="compositionally biased region" description="Polar residues" evidence="1">
    <location>
        <begin position="70"/>
        <end position="91"/>
    </location>
</feature>
<feature type="region of interest" description="Disordered" evidence="1">
    <location>
        <begin position="125"/>
        <end position="157"/>
    </location>
</feature>
<dbReference type="OrthoDB" id="3799942at2759"/>
<dbReference type="AlphaFoldDB" id="A0A6A7A3K5"/>
<evidence type="ECO:0000256" key="1">
    <source>
        <dbReference type="SAM" id="MobiDB-lite"/>
    </source>
</evidence>
<proteinExistence type="predicted"/>
<feature type="region of interest" description="Disordered" evidence="1">
    <location>
        <begin position="455"/>
        <end position="606"/>
    </location>
</feature>
<sequence>MVSAFGFLKRLWNGPASAFKVQSPQAEAVTPAGSPAQLNTSPDRPKSLQDFRRAPSTTGYVDVAALGHFSQPTPSRPTSVCKDTSASQTTFHPPPSLLNISRSAHAFHLGSASYQPLNNINPAHTPLPSASYQPLNNINPAHTPPPSASSANDNINTSSASANIKDVEMSDAPFIHNSTPPATPPTHEEKISPGENIANKSGQHNATVEVTEETEDEEPGGTFIPAPKIAEKRPKITPKSLKDHLREQPGLYVRPDHASEFVVEEFKDSEDPMPKGYWETWRGYRMGYSTVEDYCVCGVGGGHFLVCGHQVISKEPCGTNCKIAHHEYAGFKCEQCIETVSGIFENKLTQEEKDNIALFQHNRTEAAYVGLCVEAVMKHMPLAKGNITESVMSIVMKDYGRESLAYKTVDDPNEPKTLADAFRYHHERGQAKTREIIAEHDLGSLNTLGKGKAVDEITQPPGVASPATNGTKKQKTTMKSRPEPITTDTRGTKRDTIDDPLEPSVSDTIFSNKKPKAKLESHREPVSSRTRGTKRDAKEDVPEPSVSDTTTSNKKAKAKLESHRASITTSTRGTKHNNTFSFNPSPTKRATKSFPRESGDAAFKPVPPGVLPPMLRKRAAYDTSDGYDDWVIEMAQYRAKRNRDAGYSVQGIAPWRSASRKMTVQLPMEAYSDCSEESDY</sequence>